<evidence type="ECO:0000313" key="4">
    <source>
        <dbReference type="Proteomes" id="UP000323225"/>
    </source>
</evidence>
<dbReference type="SUPFAM" id="SSF55811">
    <property type="entry name" value="Nudix"/>
    <property type="match status" value="1"/>
</dbReference>
<protein>
    <submittedName>
        <fullName evidence="3">NUDIX hydrolase</fullName>
    </submittedName>
</protein>
<reference evidence="3 4" key="1">
    <citation type="submission" date="2019-09" db="EMBL/GenBank/DDBJ databases">
        <authorList>
            <person name="Kritzky A."/>
            <person name="Schelkanova E.Y."/>
            <person name="Alkhova Z.V."/>
            <person name="Smirnova N.I."/>
        </authorList>
    </citation>
    <scope>NUCLEOTIDE SEQUENCE [LARGE SCALE GENOMIC DNA]</scope>
    <source>
        <strain evidence="3 4">M1526</strain>
    </source>
</reference>
<dbReference type="GO" id="GO:0005829">
    <property type="term" value="C:cytosol"/>
    <property type="evidence" value="ECO:0007669"/>
    <property type="project" value="TreeGrafter"/>
</dbReference>
<dbReference type="GO" id="GO:0006753">
    <property type="term" value="P:nucleoside phosphate metabolic process"/>
    <property type="evidence" value="ECO:0007669"/>
    <property type="project" value="TreeGrafter"/>
</dbReference>
<accession>A0A5Q6PFB7</accession>
<dbReference type="GO" id="GO:0016787">
    <property type="term" value="F:hydrolase activity"/>
    <property type="evidence" value="ECO:0007669"/>
    <property type="project" value="UniProtKB-KW"/>
</dbReference>
<name>A0A5Q6PFB7_VIBCL</name>
<evidence type="ECO:0000256" key="2">
    <source>
        <dbReference type="ARBA" id="ARBA00022801"/>
    </source>
</evidence>
<dbReference type="InterPro" id="IPR015797">
    <property type="entry name" value="NUDIX_hydrolase-like_dom_sf"/>
</dbReference>
<dbReference type="PANTHER" id="PTHR11839:SF18">
    <property type="entry name" value="NUDIX HYDROLASE DOMAIN-CONTAINING PROTEIN"/>
    <property type="match status" value="1"/>
</dbReference>
<proteinExistence type="predicted"/>
<dbReference type="EMBL" id="VUAA01000023">
    <property type="protein sequence ID" value="KAA1253329.1"/>
    <property type="molecule type" value="Genomic_DNA"/>
</dbReference>
<dbReference type="AlphaFoldDB" id="A0A5Q6PFB7"/>
<dbReference type="GO" id="GO:0019693">
    <property type="term" value="P:ribose phosphate metabolic process"/>
    <property type="evidence" value="ECO:0007669"/>
    <property type="project" value="TreeGrafter"/>
</dbReference>
<organism evidence="3 4">
    <name type="scientific">Vibrio cholerae</name>
    <dbReference type="NCBI Taxonomy" id="666"/>
    <lineage>
        <taxon>Bacteria</taxon>
        <taxon>Pseudomonadati</taxon>
        <taxon>Pseudomonadota</taxon>
        <taxon>Gammaproteobacteria</taxon>
        <taxon>Vibrionales</taxon>
        <taxon>Vibrionaceae</taxon>
        <taxon>Vibrio</taxon>
    </lineage>
</organism>
<dbReference type="Gene3D" id="3.90.79.10">
    <property type="entry name" value="Nucleoside Triphosphate Pyrophosphohydrolase"/>
    <property type="match status" value="1"/>
</dbReference>
<evidence type="ECO:0000256" key="1">
    <source>
        <dbReference type="ARBA" id="ARBA00001946"/>
    </source>
</evidence>
<dbReference type="Proteomes" id="UP000323225">
    <property type="component" value="Unassembled WGS sequence"/>
</dbReference>
<dbReference type="PANTHER" id="PTHR11839">
    <property type="entry name" value="UDP/ADP-SUGAR PYROPHOSPHATASE"/>
    <property type="match status" value="1"/>
</dbReference>
<keyword evidence="2 3" id="KW-0378">Hydrolase</keyword>
<sequence length="187" mass="20418">MKSEVVSEHKVSGGFLSVFSLSLKTPKINDIGHIFQTREVVRQSNSVFVLPYDPKSGDFLAVLQHRAGAIDEKSTLVIEPVAGRIDKDLTPSSIAVAELEEEAGLKCEVCDLVHLGDMLLSPGASTEKGSFYLMPCDLSDIQSETKHGLEEEGEDILLLKLNLNSDEYGYLPSLPLGFLTSQAKIRL</sequence>
<evidence type="ECO:0000313" key="3">
    <source>
        <dbReference type="EMBL" id="KAA1253329.1"/>
    </source>
</evidence>
<comment type="caution">
    <text evidence="3">The sequence shown here is derived from an EMBL/GenBank/DDBJ whole genome shotgun (WGS) entry which is preliminary data.</text>
</comment>
<gene>
    <name evidence="3" type="ORF">F0M16_18315</name>
</gene>
<comment type="cofactor">
    <cofactor evidence="1">
        <name>Mg(2+)</name>
        <dbReference type="ChEBI" id="CHEBI:18420"/>
    </cofactor>
</comment>